<dbReference type="EMBL" id="MN740417">
    <property type="protein sequence ID" value="QHU05607.1"/>
    <property type="molecule type" value="Genomic_DNA"/>
</dbReference>
<sequence length="244" mass="28707">MAAKTSTANSTTSKYPTQKHYMTTNTPNQNGHIAININSVEFEYNIVNCEINYSGTILNATPNFESYVTTIDFYDLTQLRKVVGPLNFLKLDQIYNFVGKRPNKPQSTKSPVPFLPFYATYTGDIYYSNEPIEQLVKRIDHVLAYLNVQFNKSGYYYYYITQENIESEICIYLTDEEDGYIIEFRNLNRREFNDKVWIFKNKWAVLMKFIKEEMPYPFYARSFNKNDDIVLPPFVEFPSDDEII</sequence>
<feature type="region of interest" description="Disordered" evidence="1">
    <location>
        <begin position="1"/>
        <end position="27"/>
    </location>
</feature>
<organism evidence="2">
    <name type="scientific">viral metagenome</name>
    <dbReference type="NCBI Taxonomy" id="1070528"/>
    <lineage>
        <taxon>unclassified sequences</taxon>
        <taxon>metagenomes</taxon>
        <taxon>organismal metagenomes</taxon>
    </lineage>
</organism>
<accession>A0A6C0JMD0</accession>
<proteinExistence type="predicted"/>
<dbReference type="AlphaFoldDB" id="A0A6C0JMD0"/>
<protein>
    <submittedName>
        <fullName evidence="2">Uncharacterized protein</fullName>
    </submittedName>
</protein>
<name>A0A6C0JMD0_9ZZZZ</name>
<evidence type="ECO:0000256" key="1">
    <source>
        <dbReference type="SAM" id="MobiDB-lite"/>
    </source>
</evidence>
<evidence type="ECO:0000313" key="2">
    <source>
        <dbReference type="EMBL" id="QHU05607.1"/>
    </source>
</evidence>
<reference evidence="2" key="1">
    <citation type="journal article" date="2020" name="Nature">
        <title>Giant virus diversity and host interactions through global metagenomics.</title>
        <authorList>
            <person name="Schulz F."/>
            <person name="Roux S."/>
            <person name="Paez-Espino D."/>
            <person name="Jungbluth S."/>
            <person name="Walsh D.A."/>
            <person name="Denef V.J."/>
            <person name="McMahon K.D."/>
            <person name="Konstantinidis K.T."/>
            <person name="Eloe-Fadrosh E.A."/>
            <person name="Kyrpides N.C."/>
            <person name="Woyke T."/>
        </authorList>
    </citation>
    <scope>NUCLEOTIDE SEQUENCE</scope>
    <source>
        <strain evidence="2">GVMAG-M-3300027736-24</strain>
    </source>
</reference>
<feature type="compositionally biased region" description="Low complexity" evidence="1">
    <location>
        <begin position="1"/>
        <end position="14"/>
    </location>
</feature>